<dbReference type="GO" id="GO:0051539">
    <property type="term" value="F:4 iron, 4 sulfur cluster binding"/>
    <property type="evidence" value="ECO:0007669"/>
    <property type="project" value="UniProtKB-KW"/>
</dbReference>
<dbReference type="GO" id="GO:0005737">
    <property type="term" value="C:cytoplasm"/>
    <property type="evidence" value="ECO:0007669"/>
    <property type="project" value="UniProtKB-SubCell"/>
</dbReference>
<keyword evidence="20" id="KW-1185">Reference proteome</keyword>
<dbReference type="PATRIC" id="fig|1605367.3.peg.141"/>
<dbReference type="GO" id="GO:0046872">
    <property type="term" value="F:metal ion binding"/>
    <property type="evidence" value="ECO:0007669"/>
    <property type="project" value="UniProtKB-KW"/>
</dbReference>
<evidence type="ECO:0000256" key="2">
    <source>
        <dbReference type="ARBA" id="ARBA00004785"/>
    </source>
</evidence>
<evidence type="ECO:0000256" key="1">
    <source>
        <dbReference type="ARBA" id="ARBA00004496"/>
    </source>
</evidence>
<evidence type="ECO:0000256" key="11">
    <source>
        <dbReference type="ARBA" id="ARBA00023014"/>
    </source>
</evidence>
<feature type="binding site" evidence="17">
    <location>
        <position position="66"/>
    </location>
    <ligand>
        <name>[4Fe-4S] cluster</name>
        <dbReference type="ChEBI" id="CHEBI:49883"/>
        <note>4Fe-4S-S-AdoMet</note>
    </ligand>
</feature>
<feature type="binding site" evidence="16">
    <location>
        <position position="241"/>
    </location>
    <ligand>
        <name>S-adenosyl-L-methionine</name>
        <dbReference type="ChEBI" id="CHEBI:59789"/>
        <label>2</label>
    </ligand>
</feature>
<feature type="binding site" evidence="16">
    <location>
        <position position="328"/>
    </location>
    <ligand>
        <name>S-adenosyl-L-methionine</name>
        <dbReference type="ChEBI" id="CHEBI:59789"/>
        <label>1</label>
    </ligand>
</feature>
<comment type="subcellular location">
    <subcellularLocation>
        <location evidence="1 15">Cytoplasm</location>
    </subcellularLocation>
</comment>
<evidence type="ECO:0000256" key="3">
    <source>
        <dbReference type="ARBA" id="ARBA00005493"/>
    </source>
</evidence>
<evidence type="ECO:0000256" key="8">
    <source>
        <dbReference type="ARBA" id="ARBA00022723"/>
    </source>
</evidence>
<evidence type="ECO:0000256" key="6">
    <source>
        <dbReference type="ARBA" id="ARBA00022490"/>
    </source>
</evidence>
<evidence type="ECO:0000256" key="14">
    <source>
        <dbReference type="ARBA" id="ARBA00048321"/>
    </source>
</evidence>
<feature type="binding site" evidence="17">
    <location>
        <position position="59"/>
    </location>
    <ligand>
        <name>[4Fe-4S] cluster</name>
        <dbReference type="ChEBI" id="CHEBI:49883"/>
        <note>4Fe-4S-S-AdoMet</note>
    </ligand>
</feature>
<dbReference type="PIRSF" id="PIRSF000167">
    <property type="entry name" value="HemN"/>
    <property type="match status" value="1"/>
</dbReference>
<dbReference type="InterPro" id="IPR006638">
    <property type="entry name" value="Elp3/MiaA/NifB-like_rSAM"/>
</dbReference>
<evidence type="ECO:0000256" key="4">
    <source>
        <dbReference type="ARBA" id="ARBA00011245"/>
    </source>
</evidence>
<gene>
    <name evidence="19" type="ORF">AFM12_13720</name>
</gene>
<dbReference type="GO" id="GO:0004109">
    <property type="term" value="F:coproporphyrinogen oxidase activity"/>
    <property type="evidence" value="ECO:0007669"/>
    <property type="project" value="InterPro"/>
</dbReference>
<feature type="binding site" evidence="16">
    <location>
        <position position="143"/>
    </location>
    <ligand>
        <name>S-adenosyl-L-methionine</name>
        <dbReference type="ChEBI" id="CHEBI:59789"/>
        <label>1</label>
    </ligand>
</feature>
<evidence type="ECO:0000259" key="18">
    <source>
        <dbReference type="PROSITE" id="PS51918"/>
    </source>
</evidence>
<dbReference type="InterPro" id="IPR034505">
    <property type="entry name" value="Coproporphyrinogen-III_oxidase"/>
</dbReference>
<evidence type="ECO:0000256" key="16">
    <source>
        <dbReference type="PIRSR" id="PIRSR000167-1"/>
    </source>
</evidence>
<evidence type="ECO:0000313" key="19">
    <source>
        <dbReference type="EMBL" id="KPM47556.1"/>
    </source>
</evidence>
<dbReference type="SMART" id="SM00729">
    <property type="entry name" value="Elp3"/>
    <property type="match status" value="1"/>
</dbReference>
<dbReference type="GO" id="GO:0006782">
    <property type="term" value="P:protoporphyrinogen IX biosynthetic process"/>
    <property type="evidence" value="ECO:0007669"/>
    <property type="project" value="UniProtKB-UniPathway"/>
</dbReference>
<comment type="cofactor">
    <cofactor evidence="15 17">
        <name>[4Fe-4S] cluster</name>
        <dbReference type="ChEBI" id="CHEBI:49883"/>
    </cofactor>
    <text evidence="15 17">Binds 1 [4Fe-4S] cluster. The cluster is coordinated with 3 cysteines and an exchangeable S-adenosyl-L-methionine.</text>
</comment>
<keyword evidence="6 15" id="KW-0963">Cytoplasm</keyword>
<dbReference type="InterPro" id="IPR007197">
    <property type="entry name" value="rSAM"/>
</dbReference>
<feature type="binding site" evidence="16">
    <location>
        <position position="182"/>
    </location>
    <ligand>
        <name>S-adenosyl-L-methionine</name>
        <dbReference type="ChEBI" id="CHEBI:59789"/>
        <label>2</label>
    </ligand>
</feature>
<keyword evidence="5 15" id="KW-0004">4Fe-4S</keyword>
<dbReference type="InterPro" id="IPR058240">
    <property type="entry name" value="rSAM_sf"/>
</dbReference>
<evidence type="ECO:0000256" key="10">
    <source>
        <dbReference type="ARBA" id="ARBA00023004"/>
    </source>
</evidence>
<dbReference type="InterPro" id="IPR004558">
    <property type="entry name" value="Coprogen_oxidase_HemN"/>
</dbReference>
<dbReference type="Gene3D" id="1.10.10.920">
    <property type="match status" value="1"/>
</dbReference>
<comment type="subunit">
    <text evidence="4">Monomer.</text>
</comment>
<dbReference type="Pfam" id="PF04055">
    <property type="entry name" value="Radical_SAM"/>
    <property type="match status" value="1"/>
</dbReference>
<comment type="pathway">
    <text evidence="2 15">Porphyrin-containing compound metabolism; protoporphyrin-IX biosynthesis; protoporphyrinogen-IX from coproporphyrinogen-III (AdoMet route): step 1/1.</text>
</comment>
<keyword evidence="11 15" id="KW-0411">Iron-sulfur</keyword>
<dbReference type="AlphaFoldDB" id="A0A0N8H9J6"/>
<protein>
    <recommendedName>
        <fullName evidence="15">Coproporphyrinogen-III oxidase</fullName>
        <ecNumber evidence="15">1.3.98.3</ecNumber>
    </recommendedName>
</protein>
<dbReference type="SUPFAM" id="SSF102114">
    <property type="entry name" value="Radical SAM enzymes"/>
    <property type="match status" value="1"/>
</dbReference>
<keyword evidence="9 15" id="KW-0560">Oxidoreductase</keyword>
<evidence type="ECO:0000256" key="12">
    <source>
        <dbReference type="ARBA" id="ARBA00023244"/>
    </source>
</evidence>
<dbReference type="PROSITE" id="PS51918">
    <property type="entry name" value="RADICAL_SAM"/>
    <property type="match status" value="1"/>
</dbReference>
<reference evidence="19 20" key="1">
    <citation type="submission" date="2015-07" db="EMBL/GenBank/DDBJ databases">
        <title>The draft genome sequence of Leadbetterella sp. JN14-9.</title>
        <authorList>
            <person name="Liu Y."/>
            <person name="Du J."/>
            <person name="Shao Z."/>
        </authorList>
    </citation>
    <scope>NUCLEOTIDE SEQUENCE [LARGE SCALE GENOMIC DNA]</scope>
    <source>
        <strain evidence="19 20">JN14-9</strain>
    </source>
</reference>
<comment type="function">
    <text evidence="13">Involved in the heme biosynthesis. Catalyzes the anaerobic oxidative decarboxylation of propionate groups of rings A and B of coproporphyrinogen III to yield the vinyl groups in protoporphyrinogen IX.</text>
</comment>
<evidence type="ECO:0000256" key="5">
    <source>
        <dbReference type="ARBA" id="ARBA00022485"/>
    </source>
</evidence>
<feature type="binding site" evidence="16">
    <location>
        <position position="170"/>
    </location>
    <ligand>
        <name>S-adenosyl-L-methionine</name>
        <dbReference type="ChEBI" id="CHEBI:59789"/>
        <label>2</label>
    </ligand>
</feature>
<dbReference type="EMBL" id="LGTQ01000010">
    <property type="protein sequence ID" value="KPM47556.1"/>
    <property type="molecule type" value="Genomic_DNA"/>
</dbReference>
<keyword evidence="12 15" id="KW-0627">Porphyrin biosynthesis</keyword>
<dbReference type="Proteomes" id="UP000050454">
    <property type="component" value="Unassembled WGS sequence"/>
</dbReference>
<comment type="similarity">
    <text evidence="3 15">Belongs to the anaerobic coproporphyrinogen-III oxidase family.</text>
</comment>
<proteinExistence type="inferred from homology"/>
<feature type="binding site" evidence="16">
    <location>
        <begin position="65"/>
        <end position="67"/>
    </location>
    <ligand>
        <name>S-adenosyl-L-methionine</name>
        <dbReference type="ChEBI" id="CHEBI:59789"/>
        <label>2</label>
    </ligand>
</feature>
<keyword evidence="7 15" id="KW-0949">S-adenosyl-L-methionine</keyword>
<accession>A0A0N8H9J6</accession>
<feature type="binding site" evidence="17">
    <location>
        <position position="63"/>
    </location>
    <ligand>
        <name>[4Fe-4S] cluster</name>
        <dbReference type="ChEBI" id="CHEBI:49883"/>
        <note>4Fe-4S-S-AdoMet</note>
    </ligand>
</feature>
<evidence type="ECO:0000256" key="7">
    <source>
        <dbReference type="ARBA" id="ARBA00022691"/>
    </source>
</evidence>
<evidence type="ECO:0000256" key="9">
    <source>
        <dbReference type="ARBA" id="ARBA00023002"/>
    </source>
</evidence>
<dbReference type="GO" id="GO:0051989">
    <property type="term" value="F:coproporphyrinogen dehydrogenase activity"/>
    <property type="evidence" value="ECO:0007669"/>
    <property type="project" value="UniProtKB-EC"/>
</dbReference>
<name>A0A0N8H9J6_9BACT</name>
<organism evidence="19 20">
    <name type="scientific">Jiulongibacter sediminis</name>
    <dbReference type="NCBI Taxonomy" id="1605367"/>
    <lineage>
        <taxon>Bacteria</taxon>
        <taxon>Pseudomonadati</taxon>
        <taxon>Bacteroidota</taxon>
        <taxon>Cytophagia</taxon>
        <taxon>Cytophagales</taxon>
        <taxon>Leadbetterellaceae</taxon>
        <taxon>Jiulongibacter</taxon>
    </lineage>
</organism>
<dbReference type="OrthoDB" id="9808022at2"/>
<feature type="domain" description="Radical SAM core" evidence="18">
    <location>
        <begin position="44"/>
        <end position="278"/>
    </location>
</feature>
<feature type="binding site" evidence="16">
    <location>
        <position position="53"/>
    </location>
    <ligand>
        <name>S-adenosyl-L-methionine</name>
        <dbReference type="ChEBI" id="CHEBI:59789"/>
        <label>1</label>
    </ligand>
</feature>
<sequence length="449" mass="51449">MNNEQLINKYNVAGPRYTSYPTVPAWNLEDFNLPDWQIDIKKTFQKDQNIGIYIHLPYCESLCTFCACHKHITINHSVEGPYIEALLKEWQLYLSLFDQKPVLKELHLGGGTPSFFSPENLKYLIENLLSEVTVPKDAAYGFEGHPMNTTRKHLEVLHALGFNRVSFGVQDYDAKVQRAINRHQPFEKVKEVTEIAREIGYTSISHDLVYGLPFQTINGIKNTVEKTLSLKPDRLSFYSYAHVPWIKGNGQRGFSEENLPGGAEKRALYELGKKLFEKAGYEEVGMDHFAKPSDELFIAREEGRLHRNFMGYTTENAQTLIGLGVSAIGNSATTYFQNDKVLKSYLEKLQNGKWPVVKGHLLTEKEVLAREIIEDIMCNFHTKRLDVFADDNPEIYGELRAMEQDGILTFNQSDLWVKEPGKAFVRNIAMLFDEHLKKDSQKPLFSKTI</sequence>
<dbReference type="InterPro" id="IPR023404">
    <property type="entry name" value="rSAM_horseshoe"/>
</dbReference>
<comment type="catalytic activity">
    <reaction evidence="14 15">
        <text>coproporphyrinogen III + 2 S-adenosyl-L-methionine = protoporphyrinogen IX + 2 5'-deoxyadenosine + 2 L-methionine + 2 CO2</text>
        <dbReference type="Rhea" id="RHEA:15425"/>
        <dbReference type="ChEBI" id="CHEBI:16526"/>
        <dbReference type="ChEBI" id="CHEBI:17319"/>
        <dbReference type="ChEBI" id="CHEBI:57307"/>
        <dbReference type="ChEBI" id="CHEBI:57309"/>
        <dbReference type="ChEBI" id="CHEBI:57844"/>
        <dbReference type="ChEBI" id="CHEBI:59789"/>
        <dbReference type="EC" id="1.3.98.3"/>
    </reaction>
</comment>
<dbReference type="EC" id="1.3.98.3" evidence="15"/>
<keyword evidence="10 15" id="KW-0408">Iron</keyword>
<evidence type="ECO:0000256" key="13">
    <source>
        <dbReference type="ARBA" id="ARBA00024295"/>
    </source>
</evidence>
<evidence type="ECO:0000256" key="17">
    <source>
        <dbReference type="PIRSR" id="PIRSR000167-2"/>
    </source>
</evidence>
<evidence type="ECO:0000313" key="20">
    <source>
        <dbReference type="Proteomes" id="UP000050454"/>
    </source>
</evidence>
<evidence type="ECO:0000256" key="15">
    <source>
        <dbReference type="PIRNR" id="PIRNR000167"/>
    </source>
</evidence>
<feature type="binding site" evidence="16">
    <location>
        <begin position="111"/>
        <end position="112"/>
    </location>
    <ligand>
        <name>S-adenosyl-L-methionine</name>
        <dbReference type="ChEBI" id="CHEBI:59789"/>
        <label>2</label>
    </ligand>
</feature>
<dbReference type="PANTHER" id="PTHR13932:SF6">
    <property type="entry name" value="OXYGEN-INDEPENDENT COPROPORPHYRINOGEN III OXIDASE"/>
    <property type="match status" value="1"/>
</dbReference>
<keyword evidence="8 15" id="KW-0479">Metal-binding</keyword>
<dbReference type="SFLD" id="SFLDS00029">
    <property type="entry name" value="Radical_SAM"/>
    <property type="match status" value="1"/>
</dbReference>
<dbReference type="SFLD" id="SFLDG01065">
    <property type="entry name" value="anaerobic_coproporphyrinogen-I"/>
    <property type="match status" value="1"/>
</dbReference>
<dbReference type="PANTHER" id="PTHR13932">
    <property type="entry name" value="COPROPORPHYRINIGEN III OXIDASE"/>
    <property type="match status" value="1"/>
</dbReference>
<comment type="caution">
    <text evidence="19">The sequence shown here is derived from an EMBL/GenBank/DDBJ whole genome shotgun (WGS) entry which is preliminary data.</text>
</comment>
<feature type="binding site" evidence="16">
    <location>
        <position position="110"/>
    </location>
    <ligand>
        <name>S-adenosyl-L-methionine</name>
        <dbReference type="ChEBI" id="CHEBI:59789"/>
        <label>1</label>
    </ligand>
</feature>
<dbReference type="STRING" id="1605367.AFM12_13720"/>
<dbReference type="UniPathway" id="UPA00251">
    <property type="reaction ID" value="UER00323"/>
</dbReference>
<feature type="binding site" evidence="16">
    <location>
        <position position="207"/>
    </location>
    <ligand>
        <name>S-adenosyl-L-methionine</name>
        <dbReference type="ChEBI" id="CHEBI:59789"/>
        <label>2</label>
    </ligand>
</feature>
<dbReference type="Gene3D" id="3.80.30.20">
    <property type="entry name" value="tm_1862 like domain"/>
    <property type="match status" value="1"/>
</dbReference>
<dbReference type="NCBIfam" id="TIGR00538">
    <property type="entry name" value="hemN"/>
    <property type="match status" value="1"/>
</dbReference>